<gene>
    <name evidence="2" type="ORF">L596_012436</name>
</gene>
<name>A0A4U5NX62_STECR</name>
<feature type="region of interest" description="Disordered" evidence="1">
    <location>
        <begin position="102"/>
        <end position="122"/>
    </location>
</feature>
<organism evidence="2 3">
    <name type="scientific">Steinernema carpocapsae</name>
    <name type="common">Entomopathogenic nematode</name>
    <dbReference type="NCBI Taxonomy" id="34508"/>
    <lineage>
        <taxon>Eukaryota</taxon>
        <taxon>Metazoa</taxon>
        <taxon>Ecdysozoa</taxon>
        <taxon>Nematoda</taxon>
        <taxon>Chromadorea</taxon>
        <taxon>Rhabditida</taxon>
        <taxon>Tylenchina</taxon>
        <taxon>Panagrolaimomorpha</taxon>
        <taxon>Strongyloidoidea</taxon>
        <taxon>Steinernematidae</taxon>
        <taxon>Steinernema</taxon>
    </lineage>
</organism>
<reference evidence="2 3" key="2">
    <citation type="journal article" date="2019" name="G3 (Bethesda)">
        <title>Hybrid Assembly of the Genome of the Entomopathogenic Nematode Steinernema carpocapsae Identifies the X-Chromosome.</title>
        <authorList>
            <person name="Serra L."/>
            <person name="Macchietto M."/>
            <person name="Macias-Munoz A."/>
            <person name="McGill C.J."/>
            <person name="Rodriguez I.M."/>
            <person name="Rodriguez B."/>
            <person name="Murad R."/>
            <person name="Mortazavi A."/>
        </authorList>
    </citation>
    <scope>NUCLEOTIDE SEQUENCE [LARGE SCALE GENOMIC DNA]</scope>
    <source>
        <strain evidence="2 3">ALL</strain>
    </source>
</reference>
<evidence type="ECO:0000313" key="2">
    <source>
        <dbReference type="EMBL" id="TKR88148.1"/>
    </source>
</evidence>
<evidence type="ECO:0000256" key="1">
    <source>
        <dbReference type="SAM" id="MobiDB-lite"/>
    </source>
</evidence>
<protein>
    <submittedName>
        <fullName evidence="2">Uncharacterized protein</fullName>
    </submittedName>
</protein>
<keyword evidence="3" id="KW-1185">Reference proteome</keyword>
<dbReference type="AlphaFoldDB" id="A0A4U5NX62"/>
<evidence type="ECO:0000313" key="3">
    <source>
        <dbReference type="Proteomes" id="UP000298663"/>
    </source>
</evidence>
<reference evidence="2 3" key="1">
    <citation type="journal article" date="2015" name="Genome Biol.">
        <title>Comparative genomics of Steinernema reveals deeply conserved gene regulatory networks.</title>
        <authorList>
            <person name="Dillman A.R."/>
            <person name="Macchietto M."/>
            <person name="Porter C.F."/>
            <person name="Rogers A."/>
            <person name="Williams B."/>
            <person name="Antoshechkin I."/>
            <person name="Lee M.M."/>
            <person name="Goodwin Z."/>
            <person name="Lu X."/>
            <person name="Lewis E.E."/>
            <person name="Goodrich-Blair H."/>
            <person name="Stock S.P."/>
            <person name="Adams B.J."/>
            <person name="Sternberg P.W."/>
            <person name="Mortazavi A."/>
        </authorList>
    </citation>
    <scope>NUCLEOTIDE SEQUENCE [LARGE SCALE GENOMIC DNA]</scope>
    <source>
        <strain evidence="2 3">ALL</strain>
    </source>
</reference>
<comment type="caution">
    <text evidence="2">The sequence shown here is derived from an EMBL/GenBank/DDBJ whole genome shotgun (WGS) entry which is preliminary data.</text>
</comment>
<dbReference type="Proteomes" id="UP000298663">
    <property type="component" value="Unassembled WGS sequence"/>
</dbReference>
<proteinExistence type="predicted"/>
<sequence length="163" mass="18497">MPLLSTIRGYFFGESKNYKVVPSSSSTASRRERIVSAPTNAIRRAKSEHRRNLTYVEGSDVTSTLPPKQPKRRVSQDPRRRWSTYDRSSYAFGSGLYLDTSLPPFAETESDPRTSSCDDEDDELNREVFHPATSAIVFSTAVVYPRSSSNYYTEVRVPPFTRV</sequence>
<accession>A0A4U5NX62</accession>
<dbReference type="EMBL" id="AZBU02000003">
    <property type="protein sequence ID" value="TKR88148.1"/>
    <property type="molecule type" value="Genomic_DNA"/>
</dbReference>
<feature type="region of interest" description="Disordered" evidence="1">
    <location>
        <begin position="56"/>
        <end position="82"/>
    </location>
</feature>